<dbReference type="InterPro" id="IPR003362">
    <property type="entry name" value="Bact_transf"/>
</dbReference>
<dbReference type="Proteomes" id="UP000253383">
    <property type="component" value="Unassembled WGS sequence"/>
</dbReference>
<dbReference type="EMBL" id="QOWE01000011">
    <property type="protein sequence ID" value="RCR68808.1"/>
    <property type="molecule type" value="Genomic_DNA"/>
</dbReference>
<dbReference type="GO" id="GO:0016780">
    <property type="term" value="F:phosphotransferase activity, for other substituted phosphate groups"/>
    <property type="evidence" value="ECO:0007669"/>
    <property type="project" value="TreeGrafter"/>
</dbReference>
<dbReference type="AlphaFoldDB" id="A0A368JMB8"/>
<protein>
    <submittedName>
        <fullName evidence="4">Sugar transferase</fullName>
    </submittedName>
</protein>
<comment type="similarity">
    <text evidence="1">Belongs to the bacterial sugar transferase family.</text>
</comment>
<keyword evidence="5" id="KW-1185">Reference proteome</keyword>
<evidence type="ECO:0000259" key="3">
    <source>
        <dbReference type="Pfam" id="PF02397"/>
    </source>
</evidence>
<sequence>MINLLQPDSSYYVVSETAAGKPQPVAKRAFDITVSLLVAVFILSWFIPLIGLLIRLESRGPVLFVQLRSGRNGRPFPCLKFRTMKYQKNASFKQATHNDMRITRIGRVLRKTNLDELPQVLNVLAGHMSVVGPRPHPIPLDVQYMPLIPEYKYRFAVKPGITGLAQSKGLRGETSELNQMRHRVRYDIWYTKYTSLPLDVKICWWTVERMVRGDKNAW</sequence>
<dbReference type="OrthoDB" id="9774190at2"/>
<proteinExistence type="inferred from homology"/>
<comment type="caution">
    <text evidence="4">The sequence shown here is derived from an EMBL/GenBank/DDBJ whole genome shotgun (WGS) entry which is preliminary data.</text>
</comment>
<keyword evidence="2" id="KW-1133">Transmembrane helix</keyword>
<dbReference type="PANTHER" id="PTHR30576">
    <property type="entry name" value="COLANIC BIOSYNTHESIS UDP-GLUCOSE LIPID CARRIER TRANSFERASE"/>
    <property type="match status" value="1"/>
</dbReference>
<evidence type="ECO:0000256" key="2">
    <source>
        <dbReference type="SAM" id="Phobius"/>
    </source>
</evidence>
<dbReference type="RefSeq" id="WP_114406858.1">
    <property type="nucleotide sequence ID" value="NZ_QOWE01000011.1"/>
</dbReference>
<keyword evidence="2" id="KW-0812">Transmembrane</keyword>
<accession>A0A368JMB8</accession>
<feature type="transmembrane region" description="Helical" evidence="2">
    <location>
        <begin position="32"/>
        <end position="54"/>
    </location>
</feature>
<name>A0A368JMB8_9BACT</name>
<evidence type="ECO:0000256" key="1">
    <source>
        <dbReference type="ARBA" id="ARBA00006464"/>
    </source>
</evidence>
<dbReference type="PANTHER" id="PTHR30576:SF0">
    <property type="entry name" value="UNDECAPRENYL-PHOSPHATE N-ACETYLGALACTOSAMINYL 1-PHOSPHATE TRANSFERASE-RELATED"/>
    <property type="match status" value="1"/>
</dbReference>
<organism evidence="4 5">
    <name type="scientific">Larkinella punicea</name>
    <dbReference type="NCBI Taxonomy" id="2315727"/>
    <lineage>
        <taxon>Bacteria</taxon>
        <taxon>Pseudomonadati</taxon>
        <taxon>Bacteroidota</taxon>
        <taxon>Cytophagia</taxon>
        <taxon>Cytophagales</taxon>
        <taxon>Spirosomataceae</taxon>
        <taxon>Larkinella</taxon>
    </lineage>
</organism>
<keyword evidence="2" id="KW-0472">Membrane</keyword>
<dbReference type="Pfam" id="PF02397">
    <property type="entry name" value="Bac_transf"/>
    <property type="match status" value="1"/>
</dbReference>
<feature type="domain" description="Bacterial sugar transferase" evidence="3">
    <location>
        <begin position="27"/>
        <end position="211"/>
    </location>
</feature>
<evidence type="ECO:0000313" key="4">
    <source>
        <dbReference type="EMBL" id="RCR68808.1"/>
    </source>
</evidence>
<keyword evidence="4" id="KW-0808">Transferase</keyword>
<reference evidence="4 5" key="1">
    <citation type="submission" date="2018-07" db="EMBL/GenBank/DDBJ databases">
        <title>Genome analysis of Larkinella rosea.</title>
        <authorList>
            <person name="Zhou Z."/>
            <person name="Wang G."/>
        </authorList>
    </citation>
    <scope>NUCLEOTIDE SEQUENCE [LARGE SCALE GENOMIC DNA]</scope>
    <source>
        <strain evidence="5">zzj9</strain>
    </source>
</reference>
<evidence type="ECO:0000313" key="5">
    <source>
        <dbReference type="Proteomes" id="UP000253383"/>
    </source>
</evidence>
<gene>
    <name evidence="4" type="ORF">DUE52_15110</name>
</gene>